<name>A0ABQ1I1A8_9ALTE</name>
<dbReference type="Proteomes" id="UP000651977">
    <property type="component" value="Unassembled WGS sequence"/>
</dbReference>
<evidence type="ECO:0000313" key="1">
    <source>
        <dbReference type="EMBL" id="GGB03140.1"/>
    </source>
</evidence>
<comment type="caution">
    <text evidence="1">The sequence shown here is derived from an EMBL/GenBank/DDBJ whole genome shotgun (WGS) entry which is preliminary data.</text>
</comment>
<keyword evidence="2" id="KW-1185">Reference proteome</keyword>
<sequence length="276" mass="30719">MLKVIGLIALLMLGTLLGLVLFPPPSSDYPASPLASNTVQPQLVAQIDGISNAASLLWLPEQQHWLVGTLAPQTVLVNGSAQLAYLSPKLDKVELSALPTSGDIADMVLVDQHLVAISSDGRLLYFEQQGQHWRYIDKRKWLKGGLLHKTAGLMWEPQTQRFYTCEREGLKRCYRGDRDAQQQQSFELSVASEQQQQLAQYQLGSMTQHQGHWYVLSPRYSSLLDIDPLSGKVKQVIALAQPDTAQAIASDGQQLWLLSVMRQQPDSIKLSRIPLP</sequence>
<dbReference type="EMBL" id="BMDY01000008">
    <property type="protein sequence ID" value="GGB03140.1"/>
    <property type="molecule type" value="Genomic_DNA"/>
</dbReference>
<organism evidence="1 2">
    <name type="scientific">Agarivorans gilvus</name>
    <dbReference type="NCBI Taxonomy" id="680279"/>
    <lineage>
        <taxon>Bacteria</taxon>
        <taxon>Pseudomonadati</taxon>
        <taxon>Pseudomonadota</taxon>
        <taxon>Gammaproteobacteria</taxon>
        <taxon>Alteromonadales</taxon>
        <taxon>Alteromonadaceae</taxon>
        <taxon>Agarivorans</taxon>
    </lineage>
</organism>
<dbReference type="RefSeq" id="WP_055733530.1">
    <property type="nucleotide sequence ID" value="NZ_BMDY01000008.1"/>
</dbReference>
<evidence type="ECO:0000313" key="2">
    <source>
        <dbReference type="Proteomes" id="UP000651977"/>
    </source>
</evidence>
<dbReference type="SUPFAM" id="SSF63829">
    <property type="entry name" value="Calcium-dependent phosphotriesterase"/>
    <property type="match status" value="1"/>
</dbReference>
<reference evidence="2" key="1">
    <citation type="journal article" date="2019" name="Int. J. Syst. Evol. Microbiol.">
        <title>The Global Catalogue of Microorganisms (GCM) 10K type strain sequencing project: providing services to taxonomists for standard genome sequencing and annotation.</title>
        <authorList>
            <consortium name="The Broad Institute Genomics Platform"/>
            <consortium name="The Broad Institute Genome Sequencing Center for Infectious Disease"/>
            <person name="Wu L."/>
            <person name="Ma J."/>
        </authorList>
    </citation>
    <scope>NUCLEOTIDE SEQUENCE [LARGE SCALE GENOMIC DNA]</scope>
    <source>
        <strain evidence="2">CGMCC 1.10131</strain>
    </source>
</reference>
<accession>A0ABQ1I1A8</accession>
<protein>
    <submittedName>
        <fullName evidence="1">Uncharacterized protein</fullName>
    </submittedName>
</protein>
<proteinExistence type="predicted"/>
<gene>
    <name evidence="1" type="ORF">GCM10007414_15610</name>
</gene>